<dbReference type="EMBL" id="CP036266">
    <property type="protein sequence ID" value="QDT21769.1"/>
    <property type="molecule type" value="Genomic_DNA"/>
</dbReference>
<keyword evidence="1" id="KW-0812">Transmembrane</keyword>
<keyword evidence="1" id="KW-1133">Transmembrane helix</keyword>
<proteinExistence type="predicted"/>
<organism evidence="2 3">
    <name type="scientific">Gimesia chilikensis</name>
    <dbReference type="NCBI Taxonomy" id="2605989"/>
    <lineage>
        <taxon>Bacteria</taxon>
        <taxon>Pseudomonadati</taxon>
        <taxon>Planctomycetota</taxon>
        <taxon>Planctomycetia</taxon>
        <taxon>Planctomycetales</taxon>
        <taxon>Planctomycetaceae</taxon>
        <taxon>Gimesia</taxon>
    </lineage>
</organism>
<keyword evidence="1" id="KW-0472">Membrane</keyword>
<accession>A0A517PQY8</accession>
<reference evidence="2 3" key="1">
    <citation type="submission" date="2019-02" db="EMBL/GenBank/DDBJ databases">
        <title>Deep-cultivation of Planctomycetes and their phenomic and genomic characterization uncovers novel biology.</title>
        <authorList>
            <person name="Wiegand S."/>
            <person name="Jogler M."/>
            <person name="Boedeker C."/>
            <person name="Pinto D."/>
            <person name="Vollmers J."/>
            <person name="Rivas-Marin E."/>
            <person name="Kohn T."/>
            <person name="Peeters S.H."/>
            <person name="Heuer A."/>
            <person name="Rast P."/>
            <person name="Oberbeckmann S."/>
            <person name="Bunk B."/>
            <person name="Jeske O."/>
            <person name="Meyerdierks A."/>
            <person name="Storesund J.E."/>
            <person name="Kallscheuer N."/>
            <person name="Luecker S."/>
            <person name="Lage O.M."/>
            <person name="Pohl T."/>
            <person name="Merkel B.J."/>
            <person name="Hornburger P."/>
            <person name="Mueller R.-W."/>
            <person name="Bruemmer F."/>
            <person name="Labrenz M."/>
            <person name="Spormann A.M."/>
            <person name="Op den Camp H."/>
            <person name="Overmann J."/>
            <person name="Amann R."/>
            <person name="Jetten M.S.M."/>
            <person name="Mascher T."/>
            <person name="Medema M.H."/>
            <person name="Devos D.P."/>
            <person name="Kaster A.-K."/>
            <person name="Ovreas L."/>
            <person name="Rohde M."/>
            <person name="Galperin M.Y."/>
            <person name="Jogler C."/>
        </authorList>
    </citation>
    <scope>NUCLEOTIDE SEQUENCE [LARGE SCALE GENOMIC DNA]</scope>
    <source>
        <strain evidence="2 3">HG66A1</strain>
    </source>
</reference>
<evidence type="ECO:0000256" key="1">
    <source>
        <dbReference type="SAM" id="Phobius"/>
    </source>
</evidence>
<dbReference type="Proteomes" id="UP000320421">
    <property type="component" value="Chromosome"/>
</dbReference>
<evidence type="ECO:0000313" key="3">
    <source>
        <dbReference type="Proteomes" id="UP000320421"/>
    </source>
</evidence>
<feature type="transmembrane region" description="Helical" evidence="1">
    <location>
        <begin position="122"/>
        <end position="151"/>
    </location>
</feature>
<evidence type="ECO:0000313" key="2">
    <source>
        <dbReference type="EMBL" id="QDT21769.1"/>
    </source>
</evidence>
<gene>
    <name evidence="2" type="ORF">HG66A1_35720</name>
</gene>
<sequence>MIIPFCNSCGEPGNPSHLQINFEITEVLSPVPLILSLHINCLSVAVILTVKTGFPRIFSAKPVSQKRTELRESPAAQFLLNHIVYPVVRNLVYINHTGRLRKKRIISNGIGRHRYRTTIDGLSYRTVSLVLGTAIPVGSVIAGSVIAGVTLHRVTIL</sequence>
<protein>
    <submittedName>
        <fullName evidence="2">Uncharacterized protein</fullName>
    </submittedName>
</protein>
<keyword evidence="3" id="KW-1185">Reference proteome</keyword>
<name>A0A517PQY8_9PLAN</name>
<dbReference type="AlphaFoldDB" id="A0A517PQY8"/>